<dbReference type="Proteomes" id="UP001163046">
    <property type="component" value="Unassembled WGS sequence"/>
</dbReference>
<feature type="transmembrane region" description="Helical" evidence="2">
    <location>
        <begin position="102"/>
        <end position="123"/>
    </location>
</feature>
<dbReference type="AlphaFoldDB" id="A0A9W9YWG5"/>
<feature type="transmembrane region" description="Helical" evidence="2">
    <location>
        <begin position="129"/>
        <end position="154"/>
    </location>
</feature>
<dbReference type="GO" id="GO:0022857">
    <property type="term" value="F:transmembrane transporter activity"/>
    <property type="evidence" value="ECO:0007669"/>
    <property type="project" value="InterPro"/>
</dbReference>
<comment type="caution">
    <text evidence="4">The sequence shown here is derived from an EMBL/GenBank/DDBJ whole genome shotgun (WGS) entry which is preliminary data.</text>
</comment>
<dbReference type="InterPro" id="IPR020846">
    <property type="entry name" value="MFS_dom"/>
</dbReference>
<name>A0A9W9YWG5_9CNID</name>
<evidence type="ECO:0000256" key="1">
    <source>
        <dbReference type="ARBA" id="ARBA00004141"/>
    </source>
</evidence>
<dbReference type="GO" id="GO:0016020">
    <property type="term" value="C:membrane"/>
    <property type="evidence" value="ECO:0007669"/>
    <property type="project" value="UniProtKB-SubCell"/>
</dbReference>
<dbReference type="SUPFAM" id="SSF103473">
    <property type="entry name" value="MFS general substrate transporter"/>
    <property type="match status" value="1"/>
</dbReference>
<evidence type="ECO:0000313" key="4">
    <source>
        <dbReference type="EMBL" id="KAJ7369308.1"/>
    </source>
</evidence>
<keyword evidence="2" id="KW-0812">Transmembrane</keyword>
<evidence type="ECO:0000259" key="3">
    <source>
        <dbReference type="PROSITE" id="PS50850"/>
    </source>
</evidence>
<dbReference type="Pfam" id="PF07690">
    <property type="entry name" value="MFS_1"/>
    <property type="match status" value="1"/>
</dbReference>
<dbReference type="PROSITE" id="PS50850">
    <property type="entry name" value="MFS"/>
    <property type="match status" value="1"/>
</dbReference>
<dbReference type="InterPro" id="IPR036259">
    <property type="entry name" value="MFS_trans_sf"/>
</dbReference>
<feature type="transmembrane region" description="Helical" evidence="2">
    <location>
        <begin position="166"/>
        <end position="189"/>
    </location>
</feature>
<organism evidence="4 5">
    <name type="scientific">Desmophyllum pertusum</name>
    <dbReference type="NCBI Taxonomy" id="174260"/>
    <lineage>
        <taxon>Eukaryota</taxon>
        <taxon>Metazoa</taxon>
        <taxon>Cnidaria</taxon>
        <taxon>Anthozoa</taxon>
        <taxon>Hexacorallia</taxon>
        <taxon>Scleractinia</taxon>
        <taxon>Caryophylliina</taxon>
        <taxon>Caryophylliidae</taxon>
        <taxon>Desmophyllum</taxon>
    </lineage>
</organism>
<keyword evidence="2" id="KW-0472">Membrane</keyword>
<dbReference type="PANTHER" id="PTHR11360">
    <property type="entry name" value="MONOCARBOXYLATE TRANSPORTER"/>
    <property type="match status" value="1"/>
</dbReference>
<evidence type="ECO:0000256" key="2">
    <source>
        <dbReference type="SAM" id="Phobius"/>
    </source>
</evidence>
<dbReference type="PANTHER" id="PTHR11360:SF251">
    <property type="entry name" value="MAJOR FACILITATOR SUPERFAMILY (MFS) PROFILE DOMAIN-CONTAINING PROTEIN"/>
    <property type="match status" value="1"/>
</dbReference>
<dbReference type="EMBL" id="MU827077">
    <property type="protein sequence ID" value="KAJ7369308.1"/>
    <property type="molecule type" value="Genomic_DNA"/>
</dbReference>
<comment type="subcellular location">
    <subcellularLocation>
        <location evidence="1">Membrane</location>
        <topology evidence="1">Multi-pass membrane protein</topology>
    </subcellularLocation>
</comment>
<evidence type="ECO:0000313" key="5">
    <source>
        <dbReference type="Proteomes" id="UP001163046"/>
    </source>
</evidence>
<accession>A0A9W9YWG5</accession>
<dbReference type="OrthoDB" id="6509908at2759"/>
<reference evidence="4" key="1">
    <citation type="submission" date="2023-01" db="EMBL/GenBank/DDBJ databases">
        <title>Genome assembly of the deep-sea coral Lophelia pertusa.</title>
        <authorList>
            <person name="Herrera S."/>
            <person name="Cordes E."/>
        </authorList>
    </citation>
    <scope>NUCLEOTIDE SEQUENCE</scope>
    <source>
        <strain evidence="4">USNM1676648</strain>
        <tissue evidence="4">Polyp</tissue>
    </source>
</reference>
<feature type="domain" description="Major facilitator superfamily (MFS) profile" evidence="3">
    <location>
        <begin position="40"/>
        <end position="219"/>
    </location>
</feature>
<dbReference type="Gene3D" id="1.20.1250.20">
    <property type="entry name" value="MFS general substrate transporter like domains"/>
    <property type="match status" value="1"/>
</dbReference>
<dbReference type="InterPro" id="IPR011701">
    <property type="entry name" value="MFS"/>
</dbReference>
<gene>
    <name evidence="4" type="ORF">OS493_039875</name>
</gene>
<keyword evidence="2" id="KW-1133">Transmembrane helix</keyword>
<proteinExistence type="predicted"/>
<sequence>MILMWRKMINTDSTSQLPEEDSRVDKKAKIVDCSVWTVPTFTVFAMAFVMDRFGGAVTRVHLVKYSEEEGISPGSSSRLLMFYGLTSCFARLVTGRVCNLTWINPHFVFQVGSFIAALSVIFVTLARSYIGFLSCSVLFGLGAGISIATSNLIFLTCVDPGRRASAFGLASCLGSLSILSSPPLAGFLADQLESYAPSFLLGRRYATRLCSPSISTPLC</sequence>
<dbReference type="InterPro" id="IPR050327">
    <property type="entry name" value="Proton-linked_MCT"/>
</dbReference>
<keyword evidence="5" id="KW-1185">Reference proteome</keyword>
<protein>
    <recommendedName>
        <fullName evidence="3">Major facilitator superfamily (MFS) profile domain-containing protein</fullName>
    </recommendedName>
</protein>